<gene>
    <name evidence="9" type="ORF">DEH80_16925</name>
</gene>
<sequence>MSEKQTGTVKWFNDSKGFGFIAPADGGEDLFAHFKEIQGSGFKTLAEGQKVEFIPARGAKGMQATQIMPL</sequence>
<dbReference type="RefSeq" id="WP_109721709.1">
    <property type="nucleotide sequence ID" value="NZ_QEQK01000024.1"/>
</dbReference>
<organism evidence="9 10">
    <name type="scientific">Abyssibacter profundi</name>
    <dbReference type="NCBI Taxonomy" id="2182787"/>
    <lineage>
        <taxon>Bacteria</taxon>
        <taxon>Pseudomonadati</taxon>
        <taxon>Pseudomonadota</taxon>
        <taxon>Gammaproteobacteria</taxon>
        <taxon>Chromatiales</taxon>
        <taxon>Oceanococcaceae</taxon>
        <taxon>Abyssibacter</taxon>
    </lineage>
</organism>
<dbReference type="PROSITE" id="PS51857">
    <property type="entry name" value="CSD_2"/>
    <property type="match status" value="1"/>
</dbReference>
<evidence type="ECO:0000256" key="6">
    <source>
        <dbReference type="ARBA" id="ARBA00023163"/>
    </source>
</evidence>
<evidence type="ECO:0000256" key="4">
    <source>
        <dbReference type="ARBA" id="ARBA00023125"/>
    </source>
</evidence>
<keyword evidence="10" id="KW-1185">Reference proteome</keyword>
<proteinExistence type="predicted"/>
<dbReference type="SUPFAM" id="SSF50249">
    <property type="entry name" value="Nucleic acid-binding proteins"/>
    <property type="match status" value="1"/>
</dbReference>
<dbReference type="PROSITE" id="PS00352">
    <property type="entry name" value="CSD_1"/>
    <property type="match status" value="1"/>
</dbReference>
<dbReference type="InterPro" id="IPR011129">
    <property type="entry name" value="CSD"/>
</dbReference>
<keyword evidence="4" id="KW-0238">DNA-binding</keyword>
<dbReference type="AlphaFoldDB" id="A0A383XPK0"/>
<evidence type="ECO:0000256" key="2">
    <source>
        <dbReference type="ARBA" id="ARBA00022490"/>
    </source>
</evidence>
<evidence type="ECO:0000313" key="10">
    <source>
        <dbReference type="Proteomes" id="UP000251800"/>
    </source>
</evidence>
<keyword evidence="2" id="KW-0963">Cytoplasm</keyword>
<dbReference type="SMART" id="SM00357">
    <property type="entry name" value="CSP"/>
    <property type="match status" value="1"/>
</dbReference>
<dbReference type="PIRSF" id="PIRSF002599">
    <property type="entry name" value="Cold_shock_A"/>
    <property type="match status" value="1"/>
</dbReference>
<name>A0A383XPK0_9GAMM</name>
<accession>A0A383XPK0</accession>
<evidence type="ECO:0000256" key="7">
    <source>
        <dbReference type="RuleBase" id="RU000408"/>
    </source>
</evidence>
<evidence type="ECO:0000256" key="5">
    <source>
        <dbReference type="ARBA" id="ARBA00023159"/>
    </source>
</evidence>
<dbReference type="GO" id="GO:0003677">
    <property type="term" value="F:DNA binding"/>
    <property type="evidence" value="ECO:0007669"/>
    <property type="project" value="UniProtKB-KW"/>
</dbReference>
<keyword evidence="3" id="KW-0805">Transcription regulation</keyword>
<dbReference type="PANTHER" id="PTHR46565:SF20">
    <property type="entry name" value="COLD SHOCK DOMAIN-CONTAINING PROTEIN 4"/>
    <property type="match status" value="1"/>
</dbReference>
<dbReference type="PRINTS" id="PR00050">
    <property type="entry name" value="COLDSHOCK"/>
</dbReference>
<comment type="caution">
    <text evidence="9">The sequence shown here is derived from an EMBL/GenBank/DDBJ whole genome shotgun (WGS) entry which is preliminary data.</text>
</comment>
<dbReference type="InterPro" id="IPR012156">
    <property type="entry name" value="Cold_shock_CspA"/>
</dbReference>
<dbReference type="Proteomes" id="UP000251800">
    <property type="component" value="Unassembled WGS sequence"/>
</dbReference>
<dbReference type="GO" id="GO:0005829">
    <property type="term" value="C:cytosol"/>
    <property type="evidence" value="ECO:0007669"/>
    <property type="project" value="UniProtKB-ARBA"/>
</dbReference>
<dbReference type="InterPro" id="IPR002059">
    <property type="entry name" value="CSP_DNA-bd"/>
</dbReference>
<reference evidence="9 10" key="1">
    <citation type="submission" date="2018-05" db="EMBL/GenBank/DDBJ databases">
        <title>Abyssibacter profundi OUC007T gen. nov., sp. nov, a marine bacterium isolated from seawater of the Mariana Trench.</title>
        <authorList>
            <person name="Zhou S."/>
        </authorList>
    </citation>
    <scope>NUCLEOTIDE SEQUENCE [LARGE SCALE GENOMIC DNA]</scope>
    <source>
        <strain evidence="9 10">OUC007</strain>
    </source>
</reference>
<evidence type="ECO:0000313" key="9">
    <source>
        <dbReference type="EMBL" id="PWN54554.1"/>
    </source>
</evidence>
<evidence type="ECO:0000256" key="1">
    <source>
        <dbReference type="ARBA" id="ARBA00004496"/>
    </source>
</evidence>
<keyword evidence="5" id="KW-0010">Activator</keyword>
<dbReference type="Pfam" id="PF00313">
    <property type="entry name" value="CSD"/>
    <property type="match status" value="1"/>
</dbReference>
<dbReference type="EMBL" id="QEQK01000024">
    <property type="protein sequence ID" value="PWN54554.1"/>
    <property type="molecule type" value="Genomic_DNA"/>
</dbReference>
<dbReference type="Gene3D" id="2.40.50.140">
    <property type="entry name" value="Nucleic acid-binding proteins"/>
    <property type="match status" value="1"/>
</dbReference>
<dbReference type="FunFam" id="2.40.50.140:FF:000006">
    <property type="entry name" value="Cold shock protein CspC"/>
    <property type="match status" value="1"/>
</dbReference>
<dbReference type="InterPro" id="IPR019844">
    <property type="entry name" value="CSD_CS"/>
</dbReference>
<feature type="domain" description="CSD" evidence="8">
    <location>
        <begin position="4"/>
        <end position="69"/>
    </location>
</feature>
<protein>
    <submittedName>
        <fullName evidence="9">Cold-shock protein</fullName>
    </submittedName>
</protein>
<dbReference type="OrthoDB" id="9810590at2"/>
<comment type="subcellular location">
    <subcellularLocation>
        <location evidence="1 7">Cytoplasm</location>
    </subcellularLocation>
</comment>
<dbReference type="InterPro" id="IPR012340">
    <property type="entry name" value="NA-bd_OB-fold"/>
</dbReference>
<evidence type="ECO:0000259" key="8">
    <source>
        <dbReference type="PROSITE" id="PS51857"/>
    </source>
</evidence>
<keyword evidence="6" id="KW-0804">Transcription</keyword>
<dbReference type="CDD" id="cd04458">
    <property type="entry name" value="CSP_CDS"/>
    <property type="match status" value="1"/>
</dbReference>
<evidence type="ECO:0000256" key="3">
    <source>
        <dbReference type="ARBA" id="ARBA00023015"/>
    </source>
</evidence>
<dbReference type="PANTHER" id="PTHR46565">
    <property type="entry name" value="COLD SHOCK DOMAIN PROTEIN 2"/>
    <property type="match status" value="1"/>
</dbReference>